<evidence type="ECO:0000313" key="3">
    <source>
        <dbReference type="Proteomes" id="UP001165121"/>
    </source>
</evidence>
<reference evidence="2" key="1">
    <citation type="submission" date="2023-04" db="EMBL/GenBank/DDBJ databases">
        <title>Phytophthora fragariaefolia NBRC 109709.</title>
        <authorList>
            <person name="Ichikawa N."/>
            <person name="Sato H."/>
            <person name="Tonouchi N."/>
        </authorList>
    </citation>
    <scope>NUCLEOTIDE SEQUENCE</scope>
    <source>
        <strain evidence="2">NBRC 109709</strain>
    </source>
</reference>
<evidence type="ECO:0000256" key="1">
    <source>
        <dbReference type="SAM" id="MobiDB-lite"/>
    </source>
</evidence>
<evidence type="ECO:0000313" key="2">
    <source>
        <dbReference type="EMBL" id="GMF43510.1"/>
    </source>
</evidence>
<feature type="compositionally biased region" description="Polar residues" evidence="1">
    <location>
        <begin position="28"/>
        <end position="39"/>
    </location>
</feature>
<dbReference type="AlphaFoldDB" id="A0A9W6XNX8"/>
<feature type="region of interest" description="Disordered" evidence="1">
    <location>
        <begin position="14"/>
        <end position="64"/>
    </location>
</feature>
<gene>
    <name evidence="2" type="ORF">Pfra01_001474000</name>
</gene>
<dbReference type="EMBL" id="BSXT01001548">
    <property type="protein sequence ID" value="GMF43510.1"/>
    <property type="molecule type" value="Genomic_DNA"/>
</dbReference>
<organism evidence="2 3">
    <name type="scientific">Phytophthora fragariaefolia</name>
    <dbReference type="NCBI Taxonomy" id="1490495"/>
    <lineage>
        <taxon>Eukaryota</taxon>
        <taxon>Sar</taxon>
        <taxon>Stramenopiles</taxon>
        <taxon>Oomycota</taxon>
        <taxon>Peronosporomycetes</taxon>
        <taxon>Peronosporales</taxon>
        <taxon>Peronosporaceae</taxon>
        <taxon>Phytophthora</taxon>
    </lineage>
</organism>
<proteinExistence type="predicted"/>
<comment type="caution">
    <text evidence="2">The sequence shown here is derived from an EMBL/GenBank/DDBJ whole genome shotgun (WGS) entry which is preliminary data.</text>
</comment>
<sequence>MEWLQDFHTALHTGKLDEFTGREETETSVEFPNLSQVSSAGPEPSDSLSPIPAHQDISRNVSGSAQAPIVFASPPKDKELTRRLKKKKVLREDMKEAKRIRIREGKKAQVVKLSHMEILTGPYSKSSSMQLVVKLELPCVEIRGSLVVQSYKIRQPVPISSAIPQAKKIHEAIQAIEAAGDSDLLVRWDEYGCAIYDQLKLMESGEGR</sequence>
<dbReference type="Proteomes" id="UP001165121">
    <property type="component" value="Unassembled WGS sequence"/>
</dbReference>
<protein>
    <submittedName>
        <fullName evidence="2">Unnamed protein product</fullName>
    </submittedName>
</protein>
<name>A0A9W6XNX8_9STRA</name>
<feature type="compositionally biased region" description="Basic and acidic residues" evidence="1">
    <location>
        <begin position="14"/>
        <end position="25"/>
    </location>
</feature>
<dbReference type="OrthoDB" id="120585at2759"/>
<accession>A0A9W6XNX8</accession>
<keyword evidence="3" id="KW-1185">Reference proteome</keyword>